<evidence type="ECO:0000313" key="10">
    <source>
        <dbReference type="EMBL" id="GHC61564.1"/>
    </source>
</evidence>
<feature type="domain" description="tRNA(Ile)-lysidine synthase substrate-binding" evidence="9">
    <location>
        <begin position="187"/>
        <end position="250"/>
    </location>
</feature>
<name>A0A918TSL5_9BACT</name>
<keyword evidence="2" id="KW-0963">Cytoplasm</keyword>
<evidence type="ECO:0000256" key="2">
    <source>
        <dbReference type="ARBA" id="ARBA00022490"/>
    </source>
</evidence>
<keyword evidence="3" id="KW-0436">Ligase</keyword>
<evidence type="ECO:0000259" key="8">
    <source>
        <dbReference type="Pfam" id="PF01171"/>
    </source>
</evidence>
<keyword evidence="5" id="KW-0547">Nucleotide-binding</keyword>
<proteinExistence type="predicted"/>
<dbReference type="InterPro" id="IPR012094">
    <property type="entry name" value="tRNA_Ile_lys_synt"/>
</dbReference>
<dbReference type="InterPro" id="IPR014729">
    <property type="entry name" value="Rossmann-like_a/b/a_fold"/>
</dbReference>
<dbReference type="NCBIfam" id="TIGR02432">
    <property type="entry name" value="lysidine_TilS_N"/>
    <property type="match status" value="1"/>
</dbReference>
<accession>A0A918TSL5</accession>
<dbReference type="GO" id="GO:0005737">
    <property type="term" value="C:cytoplasm"/>
    <property type="evidence" value="ECO:0007669"/>
    <property type="project" value="InterPro"/>
</dbReference>
<keyword evidence="6" id="KW-0067">ATP-binding</keyword>
<dbReference type="AlphaFoldDB" id="A0A918TSL5"/>
<evidence type="ECO:0000256" key="3">
    <source>
        <dbReference type="ARBA" id="ARBA00022598"/>
    </source>
</evidence>
<dbReference type="InterPro" id="IPR015262">
    <property type="entry name" value="tRNA_Ile_lys_synt_subst-bd"/>
</dbReference>
<sequence>MKDLARQLELPLTHSRLPVGELAAANGLSIETAARNARHQLFAEVAAETGTSSVLLAHHAEDQAETILFNLLRGSSGPRGMKPETTLAVGPEQLRILRPLLQARRKDIDSYLENRKIEFREDSSNQDPAHTRNRFRNEVMPLLTEVMGRDIIPPLIRAAGSSDEKDHILDQLLQTLDLLDPQGRLFLPKLRELSPGLQLACLKEYLRKNEVQEISNRLLKEARTLIASQGPPAINLPGNRHLRRRQGRIFIC</sequence>
<dbReference type="Pfam" id="PF01171">
    <property type="entry name" value="ATP_bind_3"/>
    <property type="match status" value="1"/>
</dbReference>
<dbReference type="GO" id="GO:0008033">
    <property type="term" value="P:tRNA processing"/>
    <property type="evidence" value="ECO:0007669"/>
    <property type="project" value="UniProtKB-KW"/>
</dbReference>
<keyword evidence="4" id="KW-0819">tRNA processing</keyword>
<keyword evidence="11" id="KW-1185">Reference proteome</keyword>
<evidence type="ECO:0000256" key="4">
    <source>
        <dbReference type="ARBA" id="ARBA00022694"/>
    </source>
</evidence>
<dbReference type="EMBL" id="BMXI01000014">
    <property type="protein sequence ID" value="GHC61564.1"/>
    <property type="molecule type" value="Genomic_DNA"/>
</dbReference>
<dbReference type="SUPFAM" id="SSF52402">
    <property type="entry name" value="Adenine nucleotide alpha hydrolases-like"/>
    <property type="match status" value="1"/>
</dbReference>
<dbReference type="InterPro" id="IPR012795">
    <property type="entry name" value="tRNA_Ile_lys_synt_N"/>
</dbReference>
<evidence type="ECO:0000256" key="6">
    <source>
        <dbReference type="ARBA" id="ARBA00022840"/>
    </source>
</evidence>
<gene>
    <name evidence="10" type="ORF">GCM10007100_31160</name>
</gene>
<evidence type="ECO:0000313" key="11">
    <source>
        <dbReference type="Proteomes" id="UP000644507"/>
    </source>
</evidence>
<protein>
    <recommendedName>
        <fullName evidence="1">tRNA(Ile)-lysidine synthetase</fullName>
        <ecNumber evidence="1">6.3.4.19</ecNumber>
    </recommendedName>
</protein>
<dbReference type="Pfam" id="PF09179">
    <property type="entry name" value="TilS"/>
    <property type="match status" value="1"/>
</dbReference>
<evidence type="ECO:0000256" key="5">
    <source>
        <dbReference type="ARBA" id="ARBA00022741"/>
    </source>
</evidence>
<comment type="catalytic activity">
    <reaction evidence="7">
        <text>cytidine(34) in tRNA(Ile2) + L-lysine + ATP = lysidine(34) in tRNA(Ile2) + AMP + diphosphate + H(+)</text>
        <dbReference type="Rhea" id="RHEA:43744"/>
        <dbReference type="Rhea" id="RHEA-COMP:10625"/>
        <dbReference type="Rhea" id="RHEA-COMP:10670"/>
        <dbReference type="ChEBI" id="CHEBI:15378"/>
        <dbReference type="ChEBI" id="CHEBI:30616"/>
        <dbReference type="ChEBI" id="CHEBI:32551"/>
        <dbReference type="ChEBI" id="CHEBI:33019"/>
        <dbReference type="ChEBI" id="CHEBI:82748"/>
        <dbReference type="ChEBI" id="CHEBI:83665"/>
        <dbReference type="ChEBI" id="CHEBI:456215"/>
        <dbReference type="EC" id="6.3.4.19"/>
    </reaction>
</comment>
<dbReference type="Gene3D" id="3.40.50.620">
    <property type="entry name" value="HUPs"/>
    <property type="match status" value="1"/>
</dbReference>
<comment type="caution">
    <text evidence="10">The sequence shown here is derived from an EMBL/GenBank/DDBJ whole genome shotgun (WGS) entry which is preliminary data.</text>
</comment>
<dbReference type="PANTHER" id="PTHR43033">
    <property type="entry name" value="TRNA(ILE)-LYSIDINE SYNTHASE-RELATED"/>
    <property type="match status" value="1"/>
</dbReference>
<organism evidence="10 11">
    <name type="scientific">Roseibacillus persicicus</name>
    <dbReference type="NCBI Taxonomy" id="454148"/>
    <lineage>
        <taxon>Bacteria</taxon>
        <taxon>Pseudomonadati</taxon>
        <taxon>Verrucomicrobiota</taxon>
        <taxon>Verrucomicrobiia</taxon>
        <taxon>Verrucomicrobiales</taxon>
        <taxon>Verrucomicrobiaceae</taxon>
        <taxon>Roseibacillus</taxon>
    </lineage>
</organism>
<evidence type="ECO:0000256" key="7">
    <source>
        <dbReference type="ARBA" id="ARBA00048539"/>
    </source>
</evidence>
<evidence type="ECO:0000259" key="9">
    <source>
        <dbReference type="Pfam" id="PF09179"/>
    </source>
</evidence>
<feature type="domain" description="tRNA(Ile)-lysidine/2-thiocytidine synthase N-terminal" evidence="8">
    <location>
        <begin position="2"/>
        <end position="138"/>
    </location>
</feature>
<dbReference type="InterPro" id="IPR011063">
    <property type="entry name" value="TilS/TtcA_N"/>
</dbReference>
<dbReference type="EC" id="6.3.4.19" evidence="1"/>
<dbReference type="GO" id="GO:0032267">
    <property type="term" value="F:tRNA(Ile)-lysidine synthase activity"/>
    <property type="evidence" value="ECO:0007669"/>
    <property type="project" value="UniProtKB-EC"/>
</dbReference>
<dbReference type="Proteomes" id="UP000644507">
    <property type="component" value="Unassembled WGS sequence"/>
</dbReference>
<evidence type="ECO:0000256" key="1">
    <source>
        <dbReference type="ARBA" id="ARBA00013267"/>
    </source>
</evidence>
<reference evidence="10" key="2">
    <citation type="submission" date="2020-09" db="EMBL/GenBank/DDBJ databases">
        <authorList>
            <person name="Sun Q."/>
            <person name="Kim S."/>
        </authorList>
    </citation>
    <scope>NUCLEOTIDE SEQUENCE</scope>
    <source>
        <strain evidence="10">KCTC 12988</strain>
    </source>
</reference>
<dbReference type="GO" id="GO:0005524">
    <property type="term" value="F:ATP binding"/>
    <property type="evidence" value="ECO:0007669"/>
    <property type="project" value="UniProtKB-KW"/>
</dbReference>
<reference evidence="10" key="1">
    <citation type="journal article" date="2014" name="Int. J. Syst. Evol. Microbiol.">
        <title>Complete genome sequence of Corynebacterium casei LMG S-19264T (=DSM 44701T), isolated from a smear-ripened cheese.</title>
        <authorList>
            <consortium name="US DOE Joint Genome Institute (JGI-PGF)"/>
            <person name="Walter F."/>
            <person name="Albersmeier A."/>
            <person name="Kalinowski J."/>
            <person name="Ruckert C."/>
        </authorList>
    </citation>
    <scope>NUCLEOTIDE SEQUENCE</scope>
    <source>
        <strain evidence="10">KCTC 12988</strain>
    </source>
</reference>
<dbReference type="CDD" id="cd01992">
    <property type="entry name" value="TilS_N"/>
    <property type="match status" value="1"/>
</dbReference>
<dbReference type="PANTHER" id="PTHR43033:SF1">
    <property type="entry name" value="TRNA(ILE)-LYSIDINE SYNTHASE-RELATED"/>
    <property type="match status" value="1"/>
</dbReference>